<feature type="region of interest" description="Disordered" evidence="1">
    <location>
        <begin position="98"/>
        <end position="132"/>
    </location>
</feature>
<dbReference type="AlphaFoldDB" id="A0A9W6RS52"/>
<dbReference type="EMBL" id="BSTJ01000016">
    <property type="protein sequence ID" value="GLY80778.1"/>
    <property type="molecule type" value="Genomic_DNA"/>
</dbReference>
<evidence type="ECO:0008006" key="4">
    <source>
        <dbReference type="Google" id="ProtNLM"/>
    </source>
</evidence>
<proteinExistence type="predicted"/>
<sequence>MVQRFDHDRSQRLLEQMYRARTERVARGVRDRRRQLGLSMSAAARAAGIEREAWASLESRSRPTVEFSQETEERIEWVLQWAPGSLWSIALCGTPVVPDASSAASSDLDPSVRTTEPVPPSRPPCPPEVASP</sequence>
<dbReference type="Proteomes" id="UP001165135">
    <property type="component" value="Unassembled WGS sequence"/>
</dbReference>
<reference evidence="2" key="1">
    <citation type="submission" date="2023-03" db="EMBL/GenBank/DDBJ databases">
        <title>Actinoallomurus iriomotensis NBRC 103681.</title>
        <authorList>
            <person name="Ichikawa N."/>
            <person name="Sato H."/>
            <person name="Tonouchi N."/>
        </authorList>
    </citation>
    <scope>NUCLEOTIDE SEQUENCE</scope>
    <source>
        <strain evidence="2">NBRC 103681</strain>
    </source>
</reference>
<feature type="compositionally biased region" description="Pro residues" evidence="1">
    <location>
        <begin position="117"/>
        <end position="132"/>
    </location>
</feature>
<name>A0A9W6RS52_9ACTN</name>
<organism evidence="2 3">
    <name type="scientific">Actinoallomurus iriomotensis</name>
    <dbReference type="NCBI Taxonomy" id="478107"/>
    <lineage>
        <taxon>Bacteria</taxon>
        <taxon>Bacillati</taxon>
        <taxon>Actinomycetota</taxon>
        <taxon>Actinomycetes</taxon>
        <taxon>Streptosporangiales</taxon>
        <taxon>Thermomonosporaceae</taxon>
        <taxon>Actinoallomurus</taxon>
    </lineage>
</organism>
<evidence type="ECO:0000256" key="1">
    <source>
        <dbReference type="SAM" id="MobiDB-lite"/>
    </source>
</evidence>
<accession>A0A9W6RS52</accession>
<comment type="caution">
    <text evidence="2">The sequence shown here is derived from an EMBL/GenBank/DDBJ whole genome shotgun (WGS) entry which is preliminary data.</text>
</comment>
<feature type="compositionally biased region" description="Low complexity" evidence="1">
    <location>
        <begin position="98"/>
        <end position="116"/>
    </location>
</feature>
<gene>
    <name evidence="2" type="ORF">Airi01_090450</name>
</gene>
<evidence type="ECO:0000313" key="2">
    <source>
        <dbReference type="EMBL" id="GLY80778.1"/>
    </source>
</evidence>
<evidence type="ECO:0000313" key="3">
    <source>
        <dbReference type="Proteomes" id="UP001165135"/>
    </source>
</evidence>
<protein>
    <recommendedName>
        <fullName evidence="4">HTH cro/C1-type domain-containing protein</fullName>
    </recommendedName>
</protein>